<keyword evidence="5" id="KW-1185">Reference proteome</keyword>
<proteinExistence type="predicted"/>
<dbReference type="EMBL" id="FRAN01000001">
    <property type="protein sequence ID" value="SHJ96217.1"/>
    <property type="molecule type" value="Genomic_DNA"/>
</dbReference>
<reference evidence="3" key="3">
    <citation type="submission" date="2016-11" db="EMBL/GenBank/DDBJ databases">
        <authorList>
            <person name="Jaros S."/>
            <person name="Januszkiewicz K."/>
            <person name="Wedrychowicz H."/>
        </authorList>
    </citation>
    <scope>NUCLEOTIDE SEQUENCE [LARGE SCALE GENOMIC DNA]</scope>
    <source>
        <strain evidence="3">DX253</strain>
    </source>
</reference>
<dbReference type="Gene3D" id="1.10.10.10">
    <property type="entry name" value="Winged helix-like DNA-binding domain superfamily/Winged helix DNA-binding domain"/>
    <property type="match status" value="1"/>
</dbReference>
<accession>E7QUR1</accession>
<name>E7QUR1_HALPU</name>
<evidence type="ECO:0000313" key="2">
    <source>
        <dbReference type="EMBL" id="EFW91718.1"/>
    </source>
</evidence>
<dbReference type="Pfam" id="PF00753">
    <property type="entry name" value="Lactamase_B"/>
    <property type="match status" value="1"/>
</dbReference>
<reference evidence="5" key="2">
    <citation type="submission" date="2016-11" db="EMBL/GenBank/DDBJ databases">
        <authorList>
            <person name="Varghese N."/>
            <person name="Submissions S."/>
        </authorList>
    </citation>
    <scope>NUCLEOTIDE SEQUENCE [LARGE SCALE GENOMIC DNA]</scope>
    <source>
        <strain evidence="5">DX253</strain>
    </source>
</reference>
<dbReference type="PANTHER" id="PTHR23131">
    <property type="entry name" value="ENDORIBONUCLEASE LACTB2"/>
    <property type="match status" value="1"/>
</dbReference>
<dbReference type="InterPro" id="IPR036866">
    <property type="entry name" value="RibonucZ/Hydroxyglut_hydro"/>
</dbReference>
<evidence type="ECO:0000259" key="1">
    <source>
        <dbReference type="SMART" id="SM00849"/>
    </source>
</evidence>
<sequence length="317" mass="34683">MFTRLSIPTPFQIGPVNAYLAGRTLVDPGPGSEEAWTALLDGLERHDLAPTDIEQVLITHPHPDHFGSAKRLRESGARIVASTEAAAIVRDFGDRLAYEQEYFADFFDRCGMAETTAKTVTDLPEAYLSVAPGVETDLELDDGESVTVEGVELTAEAVQGHSSGETIFTFEHDGQSKAIVGDHVLADITPNPLLQPPAEEGDRRPRVLPAFNRSLSALRDRDLDYLLPGHREEITDPAERIDEILAAHEERTENVRALVDGPTTAFDVMTELFGDLPATEYFPGMSEAVGHLDVLEERGEVNRHEQGGVVVYEGVTQ</sequence>
<dbReference type="RefSeq" id="WP_007980364.1">
    <property type="nucleotide sequence ID" value="NZ_AEMG01000012.1"/>
</dbReference>
<dbReference type="AlphaFoldDB" id="E7QUR1"/>
<evidence type="ECO:0000313" key="4">
    <source>
        <dbReference type="Proteomes" id="UP000003751"/>
    </source>
</evidence>
<dbReference type="SMART" id="SM00849">
    <property type="entry name" value="Lactamase_B"/>
    <property type="match status" value="1"/>
</dbReference>
<dbReference type="SUPFAM" id="SSF56281">
    <property type="entry name" value="Metallo-hydrolase/oxidoreductase"/>
    <property type="match status" value="1"/>
</dbReference>
<organism evidence="2 4">
    <name type="scientific">Haladaptatus paucihalophilus DX253</name>
    <dbReference type="NCBI Taxonomy" id="797209"/>
    <lineage>
        <taxon>Archaea</taxon>
        <taxon>Methanobacteriati</taxon>
        <taxon>Methanobacteriota</taxon>
        <taxon>Stenosarchaea group</taxon>
        <taxon>Halobacteria</taxon>
        <taxon>Halobacteriales</taxon>
        <taxon>Haladaptataceae</taxon>
        <taxon>Haladaptatus</taxon>
    </lineage>
</organism>
<dbReference type="PANTHER" id="PTHR23131:SF4">
    <property type="entry name" value="METALLO-BETA-LACTAMASE SUPERFAMILY POTEIN"/>
    <property type="match status" value="1"/>
</dbReference>
<feature type="domain" description="Metallo-beta-lactamase" evidence="1">
    <location>
        <begin position="15"/>
        <end position="230"/>
    </location>
</feature>
<evidence type="ECO:0000313" key="5">
    <source>
        <dbReference type="Proteomes" id="UP000184203"/>
    </source>
</evidence>
<dbReference type="InterPro" id="IPR001279">
    <property type="entry name" value="Metallo-B-lactamas"/>
</dbReference>
<dbReference type="InterPro" id="IPR036388">
    <property type="entry name" value="WH-like_DNA-bd_sf"/>
</dbReference>
<dbReference type="EMBL" id="AEMG01000012">
    <property type="protein sequence ID" value="EFW91718.1"/>
    <property type="molecule type" value="Genomic_DNA"/>
</dbReference>
<dbReference type="Gene3D" id="3.60.15.10">
    <property type="entry name" value="Ribonuclease Z/Hydroxyacylglutathione hydrolase-like"/>
    <property type="match status" value="1"/>
</dbReference>
<dbReference type="eggNOG" id="arCOG00498">
    <property type="taxonomic scope" value="Archaea"/>
</dbReference>
<dbReference type="STRING" id="797209.GCA_000376445_00852"/>
<dbReference type="Proteomes" id="UP000184203">
    <property type="component" value="Unassembled WGS sequence"/>
</dbReference>
<dbReference type="Proteomes" id="UP000003751">
    <property type="component" value="Unassembled WGS sequence"/>
</dbReference>
<dbReference type="InterPro" id="IPR050662">
    <property type="entry name" value="Sec-metab_biosynth-thioest"/>
</dbReference>
<evidence type="ECO:0000313" key="3">
    <source>
        <dbReference type="EMBL" id="SHJ96217.1"/>
    </source>
</evidence>
<gene>
    <name evidence="3" type="ORF">SAMN05444342_0084</name>
    <name evidence="2" type="ORF">ZOD2009_12732</name>
</gene>
<protein>
    <submittedName>
        <fullName evidence="2">Beta-lactamase domain protein</fullName>
    </submittedName>
    <submittedName>
        <fullName evidence="3">Glyoxylase, beta-lactamase superfamily II</fullName>
    </submittedName>
</protein>
<dbReference type="PATRIC" id="fig|797209.4.peg.2503"/>
<dbReference type="OrthoDB" id="205181at2157"/>
<reference evidence="2 4" key="1">
    <citation type="journal article" date="2014" name="ISME J.">
        <title>Trehalose/2-sulfotrehalose biosynthesis and glycine-betaine uptake are widely spread mechanisms for osmoadaptation in the Halobacteriales.</title>
        <authorList>
            <person name="Youssef N.H."/>
            <person name="Savage-Ashlock K.N."/>
            <person name="McCully A.L."/>
            <person name="Luedtke B."/>
            <person name="Shaw E.I."/>
            <person name="Hoff W.D."/>
            <person name="Elshahed M.S."/>
        </authorList>
    </citation>
    <scope>NUCLEOTIDE SEQUENCE [LARGE SCALE GENOMIC DNA]</scope>
    <source>
        <strain evidence="2 4">DX253</strain>
    </source>
</reference>